<keyword evidence="11" id="KW-1185">Reference proteome</keyword>
<keyword evidence="9" id="KW-0812">Transmembrane</keyword>
<dbReference type="PANTHER" id="PTHR47953">
    <property type="entry name" value="OS08G0105600 PROTEIN"/>
    <property type="match status" value="1"/>
</dbReference>
<comment type="similarity">
    <text evidence="1 8">Belongs to the cytochrome P450 family.</text>
</comment>
<dbReference type="InterPro" id="IPR036396">
    <property type="entry name" value="Cyt_P450_sf"/>
</dbReference>
<dbReference type="InterPro" id="IPR001128">
    <property type="entry name" value="Cyt_P450"/>
</dbReference>
<evidence type="ECO:0000313" key="10">
    <source>
        <dbReference type="EMBL" id="CAI9118602.1"/>
    </source>
</evidence>
<dbReference type="EMBL" id="OX459126">
    <property type="protein sequence ID" value="CAI9118602.1"/>
    <property type="molecule type" value="Genomic_DNA"/>
</dbReference>
<keyword evidence="4 8" id="KW-0560">Oxidoreductase</keyword>
<dbReference type="InterPro" id="IPR052306">
    <property type="entry name" value="CYP450_71D"/>
</dbReference>
<evidence type="ECO:0000256" key="7">
    <source>
        <dbReference type="PIRSR" id="PIRSR602401-1"/>
    </source>
</evidence>
<evidence type="ECO:0000256" key="3">
    <source>
        <dbReference type="ARBA" id="ARBA00022723"/>
    </source>
</evidence>
<dbReference type="PRINTS" id="PR00463">
    <property type="entry name" value="EP450I"/>
</dbReference>
<dbReference type="CDD" id="cd11072">
    <property type="entry name" value="CYP71-like"/>
    <property type="match status" value="1"/>
</dbReference>
<dbReference type="PRINTS" id="PR00385">
    <property type="entry name" value="P450"/>
</dbReference>
<evidence type="ECO:0000256" key="2">
    <source>
        <dbReference type="ARBA" id="ARBA00022617"/>
    </source>
</evidence>
<sequence length="518" mass="58158">MKHSAVISWILICLLAVLSLIFIKKWKKGSDGFKKKLPPGPWKLPIIGNIHQLMMGGSLPHHALRNLAQKHGDLMHLQLGEISTIVVSSPGMAKSVLKTHDLAFSDRPSVLLGKIIAYNYSDIAFSPYGEYWRQLRKLCTLELLSAKRVRSFGSIRRDEVSKLVSSIREDAIPLFQSKEGINLTRKISSYTSSMICAAAFGRAFGRHQAELVEILNKVLILASGFDVSDVFPSWKILHRFISMKPELVELHNRIDGILETIIQQHVENPTGRNSELGQEDLLDILLRIKQSGDPDFPITNASIKAVILDIFTGGTETSANVVEWAMAEMIRYPNVLAKAQSEIRELLKGKTMIEEADIQKLSYLKLVIKETLRLHPPLPLLIPRESRAQCEIDGYIIPDRTRAIVNVWAIGRDSKYWDDPENFKPERFDNSLVDFTGSNYELLPFGAGRRSCPGLSFGIANVELPLANLLFYFDWKLPNEINGVDLDMSETSGIVAGRKSQLFLIATMYEAESIGKHI</sequence>
<dbReference type="GO" id="GO:0009821">
    <property type="term" value="P:alkaloid biosynthetic process"/>
    <property type="evidence" value="ECO:0007669"/>
    <property type="project" value="UniProtKB-ARBA"/>
</dbReference>
<keyword evidence="2 7" id="KW-0349">Heme</keyword>
<gene>
    <name evidence="10" type="ORF">OLC1_LOCUS24431</name>
</gene>
<dbReference type="PANTHER" id="PTHR47953:SF16">
    <property type="entry name" value="CYTOCHROME P450 71D8"/>
    <property type="match status" value="1"/>
</dbReference>
<dbReference type="PROSITE" id="PS00086">
    <property type="entry name" value="CYTOCHROME_P450"/>
    <property type="match status" value="1"/>
</dbReference>
<evidence type="ECO:0000256" key="1">
    <source>
        <dbReference type="ARBA" id="ARBA00010617"/>
    </source>
</evidence>
<dbReference type="InterPro" id="IPR002401">
    <property type="entry name" value="Cyt_P450_E_grp-I"/>
</dbReference>
<dbReference type="GO" id="GO:0005506">
    <property type="term" value="F:iron ion binding"/>
    <property type="evidence" value="ECO:0007669"/>
    <property type="project" value="InterPro"/>
</dbReference>
<dbReference type="GO" id="GO:0016705">
    <property type="term" value="F:oxidoreductase activity, acting on paired donors, with incorporation or reduction of molecular oxygen"/>
    <property type="evidence" value="ECO:0007669"/>
    <property type="project" value="InterPro"/>
</dbReference>
<keyword evidence="3 7" id="KW-0479">Metal-binding</keyword>
<evidence type="ECO:0000256" key="6">
    <source>
        <dbReference type="ARBA" id="ARBA00023033"/>
    </source>
</evidence>
<comment type="cofactor">
    <cofactor evidence="7">
        <name>heme</name>
        <dbReference type="ChEBI" id="CHEBI:30413"/>
    </cofactor>
</comment>
<reference evidence="10" key="1">
    <citation type="submission" date="2023-03" db="EMBL/GenBank/DDBJ databases">
        <authorList>
            <person name="Julca I."/>
        </authorList>
    </citation>
    <scope>NUCLEOTIDE SEQUENCE</scope>
</reference>
<evidence type="ECO:0000256" key="5">
    <source>
        <dbReference type="ARBA" id="ARBA00023004"/>
    </source>
</evidence>
<dbReference type="FunFam" id="1.10.630.10:FF:000043">
    <property type="entry name" value="Cytochrome P450 99A2"/>
    <property type="match status" value="1"/>
</dbReference>
<name>A0AAV1EFU1_OLDCO</name>
<dbReference type="SUPFAM" id="SSF48264">
    <property type="entry name" value="Cytochrome P450"/>
    <property type="match status" value="1"/>
</dbReference>
<evidence type="ECO:0000256" key="8">
    <source>
        <dbReference type="RuleBase" id="RU000461"/>
    </source>
</evidence>
<evidence type="ECO:0000256" key="4">
    <source>
        <dbReference type="ARBA" id="ARBA00023002"/>
    </source>
</evidence>
<keyword evidence="9" id="KW-1133">Transmembrane helix</keyword>
<dbReference type="Gene3D" id="1.10.630.10">
    <property type="entry name" value="Cytochrome P450"/>
    <property type="match status" value="1"/>
</dbReference>
<dbReference type="GO" id="GO:0004497">
    <property type="term" value="F:monooxygenase activity"/>
    <property type="evidence" value="ECO:0007669"/>
    <property type="project" value="UniProtKB-KW"/>
</dbReference>
<feature type="binding site" description="axial binding residue" evidence="7">
    <location>
        <position position="452"/>
    </location>
    <ligand>
        <name>heme</name>
        <dbReference type="ChEBI" id="CHEBI:30413"/>
    </ligand>
    <ligandPart>
        <name>Fe</name>
        <dbReference type="ChEBI" id="CHEBI:18248"/>
    </ligandPart>
</feature>
<evidence type="ECO:0000256" key="9">
    <source>
        <dbReference type="SAM" id="Phobius"/>
    </source>
</evidence>
<dbReference type="GO" id="GO:0020037">
    <property type="term" value="F:heme binding"/>
    <property type="evidence" value="ECO:0007669"/>
    <property type="project" value="InterPro"/>
</dbReference>
<keyword evidence="5 7" id="KW-0408">Iron</keyword>
<accession>A0AAV1EFU1</accession>
<dbReference type="InterPro" id="IPR017972">
    <property type="entry name" value="Cyt_P450_CS"/>
</dbReference>
<keyword evidence="9" id="KW-0472">Membrane</keyword>
<organism evidence="10 11">
    <name type="scientific">Oldenlandia corymbosa var. corymbosa</name>
    <dbReference type="NCBI Taxonomy" id="529605"/>
    <lineage>
        <taxon>Eukaryota</taxon>
        <taxon>Viridiplantae</taxon>
        <taxon>Streptophyta</taxon>
        <taxon>Embryophyta</taxon>
        <taxon>Tracheophyta</taxon>
        <taxon>Spermatophyta</taxon>
        <taxon>Magnoliopsida</taxon>
        <taxon>eudicotyledons</taxon>
        <taxon>Gunneridae</taxon>
        <taxon>Pentapetalae</taxon>
        <taxon>asterids</taxon>
        <taxon>lamiids</taxon>
        <taxon>Gentianales</taxon>
        <taxon>Rubiaceae</taxon>
        <taxon>Rubioideae</taxon>
        <taxon>Spermacoceae</taxon>
        <taxon>Hedyotis-Oldenlandia complex</taxon>
        <taxon>Oldenlandia</taxon>
    </lineage>
</organism>
<keyword evidence="6 8" id="KW-0503">Monooxygenase</keyword>
<dbReference type="Pfam" id="PF00067">
    <property type="entry name" value="p450"/>
    <property type="match status" value="1"/>
</dbReference>
<proteinExistence type="inferred from homology"/>
<dbReference type="AlphaFoldDB" id="A0AAV1EFU1"/>
<protein>
    <submittedName>
        <fullName evidence="10">OLC1v1020194C1</fullName>
    </submittedName>
</protein>
<evidence type="ECO:0000313" key="11">
    <source>
        <dbReference type="Proteomes" id="UP001161247"/>
    </source>
</evidence>
<dbReference type="Proteomes" id="UP001161247">
    <property type="component" value="Chromosome 9"/>
</dbReference>
<feature type="transmembrane region" description="Helical" evidence="9">
    <location>
        <begin position="6"/>
        <end position="23"/>
    </location>
</feature>